<protein>
    <submittedName>
        <fullName evidence="2">Uncharacterized protein</fullName>
    </submittedName>
</protein>
<feature type="region of interest" description="Disordered" evidence="1">
    <location>
        <begin position="35"/>
        <end position="83"/>
    </location>
</feature>
<evidence type="ECO:0000256" key="1">
    <source>
        <dbReference type="SAM" id="MobiDB-lite"/>
    </source>
</evidence>
<dbReference type="EMBL" id="CADEAL010000069">
    <property type="protein sequence ID" value="CAB1413758.1"/>
    <property type="molecule type" value="Genomic_DNA"/>
</dbReference>
<reference evidence="2" key="1">
    <citation type="submission" date="2020-03" db="EMBL/GenBank/DDBJ databases">
        <authorList>
            <person name="Weist P."/>
        </authorList>
    </citation>
    <scope>NUCLEOTIDE SEQUENCE</scope>
</reference>
<proteinExistence type="predicted"/>
<accession>A0A9N7TLC2</accession>
<feature type="compositionally biased region" description="Basic and acidic residues" evidence="1">
    <location>
        <begin position="51"/>
        <end position="83"/>
    </location>
</feature>
<evidence type="ECO:0000313" key="2">
    <source>
        <dbReference type="EMBL" id="CAB1413758.1"/>
    </source>
</evidence>
<name>A0A9N7TLC2_PLEPL</name>
<keyword evidence="3" id="KW-1185">Reference proteome</keyword>
<evidence type="ECO:0000313" key="3">
    <source>
        <dbReference type="Proteomes" id="UP001153269"/>
    </source>
</evidence>
<organism evidence="2 3">
    <name type="scientific">Pleuronectes platessa</name>
    <name type="common">European plaice</name>
    <dbReference type="NCBI Taxonomy" id="8262"/>
    <lineage>
        <taxon>Eukaryota</taxon>
        <taxon>Metazoa</taxon>
        <taxon>Chordata</taxon>
        <taxon>Craniata</taxon>
        <taxon>Vertebrata</taxon>
        <taxon>Euteleostomi</taxon>
        <taxon>Actinopterygii</taxon>
        <taxon>Neopterygii</taxon>
        <taxon>Teleostei</taxon>
        <taxon>Neoteleostei</taxon>
        <taxon>Acanthomorphata</taxon>
        <taxon>Carangaria</taxon>
        <taxon>Pleuronectiformes</taxon>
        <taxon>Pleuronectoidei</taxon>
        <taxon>Pleuronectidae</taxon>
        <taxon>Pleuronectes</taxon>
    </lineage>
</organism>
<sequence>MTWTWYSPVCPMLRTNSDISMPPFPLLSQRHNLRSLQQPQSCADVQPQSQREQDSKTARDNQSERAHSVNGRDKRYRSERVRGRDDDAHPRFLILTPPCTTYFLLLLQHTLLPWKLLSSSTS</sequence>
<gene>
    <name evidence="2" type="ORF">PLEPLA_LOCUS1460</name>
</gene>
<dbReference type="AlphaFoldDB" id="A0A9N7TLC2"/>
<feature type="compositionally biased region" description="Polar residues" evidence="1">
    <location>
        <begin position="35"/>
        <end position="50"/>
    </location>
</feature>
<comment type="caution">
    <text evidence="2">The sequence shown here is derived from an EMBL/GenBank/DDBJ whole genome shotgun (WGS) entry which is preliminary data.</text>
</comment>
<dbReference type="Proteomes" id="UP001153269">
    <property type="component" value="Unassembled WGS sequence"/>
</dbReference>